<dbReference type="STRING" id="269796.Rru_A1839"/>
<dbReference type="InterPro" id="IPR038404">
    <property type="entry name" value="TRAP_DctP_sf"/>
</dbReference>
<organism evidence="6 7">
    <name type="scientific">Rhodospirillum rubrum (strain ATCC 11170 / ATH 1.1.1 / DSM 467 / LMG 4362 / NCIMB 8255 / S1)</name>
    <dbReference type="NCBI Taxonomy" id="269796"/>
    <lineage>
        <taxon>Bacteria</taxon>
        <taxon>Pseudomonadati</taxon>
        <taxon>Pseudomonadota</taxon>
        <taxon>Alphaproteobacteria</taxon>
        <taxon>Rhodospirillales</taxon>
        <taxon>Rhodospirillaceae</taxon>
        <taxon>Rhodospirillum</taxon>
    </lineage>
</organism>
<dbReference type="Pfam" id="PF03480">
    <property type="entry name" value="DctP"/>
    <property type="match status" value="1"/>
</dbReference>
<dbReference type="Gene3D" id="3.40.190.170">
    <property type="entry name" value="Bacterial extracellular solute-binding protein, family 7"/>
    <property type="match status" value="2"/>
</dbReference>
<dbReference type="InterPro" id="IPR018389">
    <property type="entry name" value="DctP_fam"/>
</dbReference>
<proteinExistence type="inferred from homology"/>
<evidence type="ECO:0000256" key="5">
    <source>
        <dbReference type="SAM" id="SignalP"/>
    </source>
</evidence>
<name>Q2RTA6_RHORT</name>
<dbReference type="Proteomes" id="UP000001929">
    <property type="component" value="Chromosome"/>
</dbReference>
<feature type="region of interest" description="Disordered" evidence="4">
    <location>
        <begin position="322"/>
        <end position="353"/>
    </location>
</feature>
<dbReference type="PANTHER" id="PTHR33376">
    <property type="match status" value="1"/>
</dbReference>
<dbReference type="PANTHER" id="PTHR33376:SF7">
    <property type="entry name" value="C4-DICARBOXYLATE-BINDING PROTEIN DCTB"/>
    <property type="match status" value="1"/>
</dbReference>
<feature type="signal peptide" evidence="5">
    <location>
        <begin position="1"/>
        <end position="29"/>
    </location>
</feature>
<keyword evidence="7" id="KW-1185">Reference proteome</keyword>
<comment type="similarity">
    <text evidence="1">Belongs to the bacterial solute-binding protein 7 family.</text>
</comment>
<sequence length="353" mass="36384">MIFSRALSRLCLVVPLIGLCLTAVPSAYALTFKAAHGHGDGMDDVRQRVIEVMAKTLAQSRSGLAIKIYPRGKLFELEDLWTGLTGGTLEIANLPLARLRALDPVFAAPTLPGLAQSVDEAYGLAATPMMAAVRGALAQRGMRVLADIWLPGALVFSGRSCLADPPALAGRTVAAGGRLLGDLAVGQGARASALDEGRGRALLRALPDLVAVLPEVDVLTTLSPAPPACVLLAEGAGAWFDYQPVIVSEAALARLTPAQRAALDEAAAAAELYGRRAQDKGPQARGAILEKRGLTWAVPTAAEAEAWAALGKPLLSTLVGRGTSAATAPPDRPLPGTVPPATPGSSFLRGLGP</sequence>
<dbReference type="AlphaFoldDB" id="Q2RTA6"/>
<evidence type="ECO:0000256" key="2">
    <source>
        <dbReference type="ARBA" id="ARBA00022448"/>
    </source>
</evidence>
<accession>Q2RTA6</accession>
<dbReference type="EnsemblBacteria" id="ABC22639">
    <property type="protein sequence ID" value="ABC22639"/>
    <property type="gene ID" value="Rru_A1839"/>
</dbReference>
<protein>
    <submittedName>
        <fullName evidence="6">TRAP-type C4-dicarboxylate transport system periplasmic component-like</fullName>
    </submittedName>
</protein>
<dbReference type="GO" id="GO:0055085">
    <property type="term" value="P:transmembrane transport"/>
    <property type="evidence" value="ECO:0007669"/>
    <property type="project" value="InterPro"/>
</dbReference>
<evidence type="ECO:0000256" key="4">
    <source>
        <dbReference type="SAM" id="MobiDB-lite"/>
    </source>
</evidence>
<feature type="compositionally biased region" description="Pro residues" evidence="4">
    <location>
        <begin position="330"/>
        <end position="342"/>
    </location>
</feature>
<dbReference type="HOGENOM" id="CLU_784990_0_0_5"/>
<evidence type="ECO:0000313" key="7">
    <source>
        <dbReference type="Proteomes" id="UP000001929"/>
    </source>
</evidence>
<dbReference type="KEGG" id="rru:Rru_A1839"/>
<dbReference type="EMBL" id="CP000230">
    <property type="protein sequence ID" value="ABC22639.1"/>
    <property type="molecule type" value="Genomic_DNA"/>
</dbReference>
<gene>
    <name evidence="6" type="ordered locus">Rru_A1839</name>
</gene>
<keyword evidence="2" id="KW-0813">Transport</keyword>
<evidence type="ECO:0000313" key="6">
    <source>
        <dbReference type="EMBL" id="ABC22639.1"/>
    </source>
</evidence>
<dbReference type="RefSeq" id="WP_011389592.1">
    <property type="nucleotide sequence ID" value="NC_007643.1"/>
</dbReference>
<dbReference type="eggNOG" id="COG1638">
    <property type="taxonomic scope" value="Bacteria"/>
</dbReference>
<reference evidence="6 7" key="1">
    <citation type="journal article" date="2011" name="Stand. Genomic Sci.">
        <title>Complete genome sequence of Rhodospirillum rubrum type strain (S1).</title>
        <authorList>
            <person name="Munk A.C."/>
            <person name="Copeland A."/>
            <person name="Lucas S."/>
            <person name="Lapidus A."/>
            <person name="Del Rio T.G."/>
            <person name="Barry K."/>
            <person name="Detter J.C."/>
            <person name="Hammon N."/>
            <person name="Israni S."/>
            <person name="Pitluck S."/>
            <person name="Brettin T."/>
            <person name="Bruce D."/>
            <person name="Han C."/>
            <person name="Tapia R."/>
            <person name="Gilna P."/>
            <person name="Schmutz J."/>
            <person name="Larimer F."/>
            <person name="Land M."/>
            <person name="Kyrpides N.C."/>
            <person name="Mavromatis K."/>
            <person name="Richardson P."/>
            <person name="Rohde M."/>
            <person name="Goker M."/>
            <person name="Klenk H.P."/>
            <person name="Zhang Y."/>
            <person name="Roberts G.P."/>
            <person name="Reslewic S."/>
            <person name="Schwartz D.C."/>
        </authorList>
    </citation>
    <scope>NUCLEOTIDE SEQUENCE [LARGE SCALE GENOMIC DNA]</scope>
    <source>
        <strain evidence="7">ATCC 11170 / ATH 1.1.1 / DSM 467 / LMG 4362 / NCIMB 8255 / S1</strain>
    </source>
</reference>
<evidence type="ECO:0000256" key="3">
    <source>
        <dbReference type="ARBA" id="ARBA00022729"/>
    </source>
</evidence>
<feature type="chain" id="PRO_5004214925" evidence="5">
    <location>
        <begin position="30"/>
        <end position="353"/>
    </location>
</feature>
<dbReference type="PATRIC" id="fig|269796.9.peg.1918"/>
<keyword evidence="3 5" id="KW-0732">Signal</keyword>
<dbReference type="PhylomeDB" id="Q2RTA6"/>
<evidence type="ECO:0000256" key="1">
    <source>
        <dbReference type="ARBA" id="ARBA00009023"/>
    </source>
</evidence>